<name>A0A5J4Z533_PORPP</name>
<proteinExistence type="predicted"/>
<evidence type="ECO:0000256" key="1">
    <source>
        <dbReference type="SAM" id="MobiDB-lite"/>
    </source>
</evidence>
<feature type="compositionally biased region" description="Low complexity" evidence="1">
    <location>
        <begin position="225"/>
        <end position="240"/>
    </location>
</feature>
<keyword evidence="3" id="KW-1185">Reference proteome</keyword>
<evidence type="ECO:0000313" key="3">
    <source>
        <dbReference type="Proteomes" id="UP000324585"/>
    </source>
</evidence>
<reference evidence="3" key="1">
    <citation type="journal article" date="2019" name="Nat. Commun.">
        <title>Expansion of phycobilisome linker gene families in mesophilic red algae.</title>
        <authorList>
            <person name="Lee J."/>
            <person name="Kim D."/>
            <person name="Bhattacharya D."/>
            <person name="Yoon H.S."/>
        </authorList>
    </citation>
    <scope>NUCLEOTIDE SEQUENCE [LARGE SCALE GENOMIC DNA]</scope>
    <source>
        <strain evidence="3">CCMP 1328</strain>
    </source>
</reference>
<evidence type="ECO:0000313" key="2">
    <source>
        <dbReference type="EMBL" id="KAA8498074.1"/>
    </source>
</evidence>
<feature type="region of interest" description="Disordered" evidence="1">
    <location>
        <begin position="43"/>
        <end position="75"/>
    </location>
</feature>
<feature type="compositionally biased region" description="Basic and acidic residues" evidence="1">
    <location>
        <begin position="156"/>
        <end position="178"/>
    </location>
</feature>
<feature type="compositionally biased region" description="Polar residues" evidence="1">
    <location>
        <begin position="203"/>
        <end position="222"/>
    </location>
</feature>
<feature type="compositionally biased region" description="Basic and acidic residues" evidence="1">
    <location>
        <begin position="186"/>
        <end position="195"/>
    </location>
</feature>
<dbReference type="AlphaFoldDB" id="A0A5J4Z533"/>
<feature type="compositionally biased region" description="Polar residues" evidence="1">
    <location>
        <begin position="255"/>
        <end position="296"/>
    </location>
</feature>
<dbReference type="EMBL" id="VRMN01000001">
    <property type="protein sequence ID" value="KAA8498074.1"/>
    <property type="molecule type" value="Genomic_DNA"/>
</dbReference>
<dbReference type="Proteomes" id="UP000324585">
    <property type="component" value="Unassembled WGS sequence"/>
</dbReference>
<organism evidence="2 3">
    <name type="scientific">Porphyridium purpureum</name>
    <name type="common">Red alga</name>
    <name type="synonym">Porphyridium cruentum</name>
    <dbReference type="NCBI Taxonomy" id="35688"/>
    <lineage>
        <taxon>Eukaryota</taxon>
        <taxon>Rhodophyta</taxon>
        <taxon>Bangiophyceae</taxon>
        <taxon>Porphyridiales</taxon>
        <taxon>Porphyridiaceae</taxon>
        <taxon>Porphyridium</taxon>
    </lineage>
</organism>
<feature type="compositionally biased region" description="Basic and acidic residues" evidence="1">
    <location>
        <begin position="300"/>
        <end position="309"/>
    </location>
</feature>
<gene>
    <name evidence="2" type="ORF">FVE85_5659</name>
</gene>
<sequence>MGTRPPVMARQVLTSPRVDVMDPVPSRVASAIPLQPSDVLSVSDDEFEPAGALHDDAEDEVEDEEKRKRQLPRGNSAIFFRPLTEKSLENEQVNENGLDAVVVATGLQQTRSPRSDPQSPVEVQRRTSLLNLRESLRANKAALPPPPPSGAVYSSHQDHGAPLEAQEVHRSDSKDAREGGGSSAPLERKSMRDIAFRPFGSSRKPSGMQQQNSAGSKNNLKTYPSAGGESMGSSASRGGSLKLLASEVSTEKSPMRSSRNWSAGKNSQSVSRQISDNSRTTPLGSRQPSGGSSKNLQGFVRRENSHIDEANGAGPADSYDGYLQNSKTKKSMAGWMKKLTNKN</sequence>
<protein>
    <submittedName>
        <fullName evidence="2">Uncharacterized protein</fullName>
    </submittedName>
</protein>
<feature type="region of interest" description="Disordered" evidence="1">
    <location>
        <begin position="104"/>
        <end position="343"/>
    </location>
</feature>
<comment type="caution">
    <text evidence="2">The sequence shown here is derived from an EMBL/GenBank/DDBJ whole genome shotgun (WGS) entry which is preliminary data.</text>
</comment>
<accession>A0A5J4Z533</accession>
<feature type="compositionally biased region" description="Polar residues" evidence="1">
    <location>
        <begin position="106"/>
        <end position="118"/>
    </location>
</feature>